<dbReference type="NCBIfam" id="TIGR03177">
    <property type="entry name" value="pilus_cpaB"/>
    <property type="match status" value="1"/>
</dbReference>
<accession>A0ABT0M429</accession>
<sequence>MRIVFGAVLVAGLGLAGTAAYQTKGYISRMQAELAHARANVNTAEMVDVFLAKRPLTYGERLTRNDVLVAPFPQYAVPANALGSVDALFPNNIDHRIVLRTMDAREPILLSKLTAPGKEAGITSHLSPGMRAFTIPVNQISGVAGFLRPGDHVDVFWSGRRNGNEEFTQLIESQLRIIAVDQSADMDRSEKVQIASNVTVEASPEQAGALALAQNSGRLSLALVGVDDREQSAAVEMTQDRLLGVVREERVVQETCHIRTRRGNELVNIEIPCTN</sequence>
<dbReference type="Pfam" id="PF16976">
    <property type="entry name" value="RcpC"/>
    <property type="match status" value="1"/>
</dbReference>
<gene>
    <name evidence="2" type="primary">cpaB</name>
    <name evidence="2" type="ORF">M3N55_12860</name>
</gene>
<dbReference type="CDD" id="cd11614">
    <property type="entry name" value="SAF_CpaB_FlgA_like"/>
    <property type="match status" value="1"/>
</dbReference>
<dbReference type="InterPro" id="IPR031571">
    <property type="entry name" value="RcpC_dom"/>
</dbReference>
<dbReference type="InterPro" id="IPR017592">
    <property type="entry name" value="Pilus_assmbl_Flp-typ_CpaB"/>
</dbReference>
<evidence type="ECO:0000259" key="1">
    <source>
        <dbReference type="Pfam" id="PF16976"/>
    </source>
</evidence>
<comment type="caution">
    <text evidence="2">The sequence shown here is derived from an EMBL/GenBank/DDBJ whole genome shotgun (WGS) entry which is preliminary data.</text>
</comment>
<dbReference type="EMBL" id="JALZWP010000013">
    <property type="protein sequence ID" value="MCL1629622.1"/>
    <property type="molecule type" value="Genomic_DNA"/>
</dbReference>
<feature type="domain" description="Flp pilus assembly protein RcpC/CpaB" evidence="1">
    <location>
        <begin position="122"/>
        <end position="223"/>
    </location>
</feature>
<dbReference type="RefSeq" id="WP_249059715.1">
    <property type="nucleotide sequence ID" value="NZ_JALZWP010000013.1"/>
</dbReference>
<protein>
    <submittedName>
        <fullName evidence="2">Flp pilus assembly protein CpaB</fullName>
    </submittedName>
</protein>
<keyword evidence="3" id="KW-1185">Reference proteome</keyword>
<dbReference type="Proteomes" id="UP001202550">
    <property type="component" value="Unassembled WGS sequence"/>
</dbReference>
<reference evidence="2 3" key="1">
    <citation type="submission" date="2022-05" db="EMBL/GenBank/DDBJ databases">
        <title>Seasonal and diel survey of microbial diversity of the Tyrrhenian coast.</title>
        <authorList>
            <person name="Gattoni G."/>
            <person name="Corral P."/>
        </authorList>
    </citation>
    <scope>NUCLEOTIDE SEQUENCE [LARGE SCALE GENOMIC DNA]</scope>
    <source>
        <strain evidence="2 3">V10</strain>
    </source>
</reference>
<organism evidence="2 3">
    <name type="scientific">Roseinatronobacter domitianus</name>
    <dbReference type="NCBI Taxonomy" id="2940293"/>
    <lineage>
        <taxon>Bacteria</taxon>
        <taxon>Pseudomonadati</taxon>
        <taxon>Pseudomonadota</taxon>
        <taxon>Alphaproteobacteria</taxon>
        <taxon>Rhodobacterales</taxon>
        <taxon>Paracoccaceae</taxon>
        <taxon>Roseinatronobacter</taxon>
    </lineage>
</organism>
<name>A0ABT0M429_9RHOB</name>
<proteinExistence type="predicted"/>
<evidence type="ECO:0000313" key="2">
    <source>
        <dbReference type="EMBL" id="MCL1629622.1"/>
    </source>
</evidence>
<evidence type="ECO:0000313" key="3">
    <source>
        <dbReference type="Proteomes" id="UP001202550"/>
    </source>
</evidence>